<dbReference type="AlphaFoldDB" id="T1K4L4"/>
<dbReference type="PANTHER" id="PTHR24366">
    <property type="entry name" value="IG(IMMUNOGLOBULIN) AND LRR(LEUCINE RICH REPEAT) DOMAINS"/>
    <property type="match status" value="1"/>
</dbReference>
<dbReference type="InterPro" id="IPR000483">
    <property type="entry name" value="Cys-rich_flank_reg_C"/>
</dbReference>
<evidence type="ECO:0000256" key="5">
    <source>
        <dbReference type="SAM" id="Phobius"/>
    </source>
</evidence>
<dbReference type="Proteomes" id="UP000015104">
    <property type="component" value="Unassembled WGS sequence"/>
</dbReference>
<dbReference type="eggNOG" id="KOG0619">
    <property type="taxonomic scope" value="Eukaryota"/>
</dbReference>
<dbReference type="SUPFAM" id="SSF52058">
    <property type="entry name" value="L domain-like"/>
    <property type="match status" value="1"/>
</dbReference>
<organism evidence="8 9">
    <name type="scientific">Tetranychus urticae</name>
    <name type="common">Two-spotted spider mite</name>
    <dbReference type="NCBI Taxonomy" id="32264"/>
    <lineage>
        <taxon>Eukaryota</taxon>
        <taxon>Metazoa</taxon>
        <taxon>Ecdysozoa</taxon>
        <taxon>Arthropoda</taxon>
        <taxon>Chelicerata</taxon>
        <taxon>Arachnida</taxon>
        <taxon>Acari</taxon>
        <taxon>Acariformes</taxon>
        <taxon>Trombidiformes</taxon>
        <taxon>Prostigmata</taxon>
        <taxon>Eleutherengona</taxon>
        <taxon>Raphignathae</taxon>
        <taxon>Tetranychoidea</taxon>
        <taxon>Tetranychidae</taxon>
        <taxon>Tetranychus</taxon>
    </lineage>
</organism>
<reference evidence="8" key="2">
    <citation type="submission" date="2015-06" db="UniProtKB">
        <authorList>
            <consortium name="EnsemblMetazoa"/>
        </authorList>
    </citation>
    <scope>IDENTIFICATION</scope>
</reference>
<dbReference type="PANTHER" id="PTHR24366:SF140">
    <property type="entry name" value="IP22191P"/>
    <property type="match status" value="1"/>
</dbReference>
<proteinExistence type="predicted"/>
<dbReference type="SMART" id="SM00369">
    <property type="entry name" value="LRR_TYP"/>
    <property type="match status" value="6"/>
</dbReference>
<dbReference type="OrthoDB" id="643377at2759"/>
<dbReference type="EMBL" id="CAEY01001579">
    <property type="status" value="NOT_ANNOTATED_CDS"/>
    <property type="molecule type" value="Genomic_DNA"/>
</dbReference>
<dbReference type="InterPro" id="IPR013783">
    <property type="entry name" value="Ig-like_fold"/>
</dbReference>
<gene>
    <name evidence="8" type="primary">107360483</name>
</gene>
<feature type="chain" id="PRO_5004581012" description="Ig-like domain-containing protein" evidence="6">
    <location>
        <begin position="21"/>
        <end position="504"/>
    </location>
</feature>
<keyword evidence="5" id="KW-1133">Transmembrane helix</keyword>
<sequence length="504" mass="56191">MVWFIFSSFFIFCLLHSANSDGRCPSTCECVWKSGKITAQCVGANLMVVPSGASKNLQVLDLSKNNFQTLPSKVFQERGLINLQKIFLSECKLGRLSPDTFFQLNNLVELDLSVNLLTSVPSESLSYVTRLRRLNLHKNPIRTIGKDSFSELTNLGILDLSDCEIESVEKGAFNALKALDHIKLDGNRLSTLPDDVFNDLPITNIGLHRNPWKCDCEVRPILEYLNKFKITPSVPPTCASPSKLAGLMWNSLELSAYACPPIIKVSETQQQARLASNVSFECIVSANPSARINWSAGELGVNSSITITEGDKFSINEEMRVADSISSTLTIHKIDNEDARRYYVCIASNEAETVSQNFTITLINSDFTPQWSKIEVITGVVISILALIVVLVLGILVKIRTSKDTSTPNNTVNTDDNSVIMQNNKLEKNCVVQTPVIDYLPKESYQANDGTNGAVIMITDFPPTQLYYNYENCNIFQPHRMLHETDEGYFENNFVPFISNETLL</sequence>
<dbReference type="FunFam" id="3.80.10.10:FF:000082">
    <property type="entry name" value="Leucine-rich repeat-containing 24"/>
    <property type="match status" value="1"/>
</dbReference>
<dbReference type="OMA" id="DIPEHHC"/>
<dbReference type="PROSITE" id="PS51450">
    <property type="entry name" value="LRR"/>
    <property type="match status" value="2"/>
</dbReference>
<evidence type="ECO:0000256" key="3">
    <source>
        <dbReference type="ARBA" id="ARBA00022737"/>
    </source>
</evidence>
<evidence type="ECO:0000313" key="9">
    <source>
        <dbReference type="Proteomes" id="UP000015104"/>
    </source>
</evidence>
<dbReference type="InterPro" id="IPR032675">
    <property type="entry name" value="LRR_dom_sf"/>
</dbReference>
<reference evidence="9" key="1">
    <citation type="submission" date="2011-08" db="EMBL/GenBank/DDBJ databases">
        <authorList>
            <person name="Rombauts S."/>
        </authorList>
    </citation>
    <scope>NUCLEOTIDE SEQUENCE</scope>
    <source>
        <strain evidence="9">London</strain>
    </source>
</reference>
<keyword evidence="5" id="KW-0812">Transmembrane</keyword>
<evidence type="ECO:0000259" key="7">
    <source>
        <dbReference type="PROSITE" id="PS50835"/>
    </source>
</evidence>
<keyword evidence="9" id="KW-1185">Reference proteome</keyword>
<dbReference type="SMART" id="SM00082">
    <property type="entry name" value="LRRCT"/>
    <property type="match status" value="1"/>
</dbReference>
<evidence type="ECO:0000256" key="6">
    <source>
        <dbReference type="SAM" id="SignalP"/>
    </source>
</evidence>
<protein>
    <recommendedName>
        <fullName evidence="7">Ig-like domain-containing protein</fullName>
    </recommendedName>
</protein>
<evidence type="ECO:0000313" key="8">
    <source>
        <dbReference type="EnsemblMetazoa" id="tetur05g03030.1"/>
    </source>
</evidence>
<accession>T1K4L4</accession>
<dbReference type="Pfam" id="PF13927">
    <property type="entry name" value="Ig_3"/>
    <property type="match status" value="1"/>
</dbReference>
<dbReference type="InterPro" id="IPR003599">
    <property type="entry name" value="Ig_sub"/>
</dbReference>
<dbReference type="Gene3D" id="3.80.10.10">
    <property type="entry name" value="Ribonuclease Inhibitor"/>
    <property type="match status" value="2"/>
</dbReference>
<evidence type="ECO:0000256" key="1">
    <source>
        <dbReference type="ARBA" id="ARBA00022614"/>
    </source>
</evidence>
<dbReference type="STRING" id="32264.T1K4L4"/>
<keyword evidence="3" id="KW-0677">Repeat</keyword>
<keyword evidence="1" id="KW-0433">Leucine-rich repeat</keyword>
<dbReference type="SMART" id="SM00409">
    <property type="entry name" value="IG"/>
    <property type="match status" value="1"/>
</dbReference>
<evidence type="ECO:0000256" key="4">
    <source>
        <dbReference type="ARBA" id="ARBA00023157"/>
    </source>
</evidence>
<feature type="transmembrane region" description="Helical" evidence="5">
    <location>
        <begin position="376"/>
        <end position="397"/>
    </location>
</feature>
<dbReference type="PROSITE" id="PS50835">
    <property type="entry name" value="IG_LIKE"/>
    <property type="match status" value="1"/>
</dbReference>
<dbReference type="SUPFAM" id="SSF48726">
    <property type="entry name" value="Immunoglobulin"/>
    <property type="match status" value="1"/>
</dbReference>
<dbReference type="Pfam" id="PF13855">
    <property type="entry name" value="LRR_8"/>
    <property type="match status" value="1"/>
</dbReference>
<keyword evidence="5" id="KW-0472">Membrane</keyword>
<dbReference type="HOGENOM" id="CLU_020233_2_0_1"/>
<dbReference type="InterPro" id="IPR003591">
    <property type="entry name" value="Leu-rich_rpt_typical-subtyp"/>
</dbReference>
<evidence type="ECO:0000256" key="2">
    <source>
        <dbReference type="ARBA" id="ARBA00022729"/>
    </source>
</evidence>
<dbReference type="EnsemblMetazoa" id="tetur05g03030.1">
    <property type="protein sequence ID" value="tetur05g03030.1"/>
    <property type="gene ID" value="tetur05g03030"/>
</dbReference>
<name>T1K4L4_TETUR</name>
<dbReference type="InterPro" id="IPR001611">
    <property type="entry name" value="Leu-rich_rpt"/>
</dbReference>
<dbReference type="InterPro" id="IPR036179">
    <property type="entry name" value="Ig-like_dom_sf"/>
</dbReference>
<feature type="signal peptide" evidence="6">
    <location>
        <begin position="1"/>
        <end position="20"/>
    </location>
</feature>
<dbReference type="Gene3D" id="2.60.40.10">
    <property type="entry name" value="Immunoglobulins"/>
    <property type="match status" value="1"/>
</dbReference>
<keyword evidence="4" id="KW-1015">Disulfide bond</keyword>
<dbReference type="Pfam" id="PF00560">
    <property type="entry name" value="LRR_1"/>
    <property type="match status" value="1"/>
</dbReference>
<dbReference type="InterPro" id="IPR007110">
    <property type="entry name" value="Ig-like_dom"/>
</dbReference>
<keyword evidence="2 6" id="KW-0732">Signal</keyword>
<feature type="domain" description="Ig-like" evidence="7">
    <location>
        <begin position="260"/>
        <end position="361"/>
    </location>
</feature>
<dbReference type="KEGG" id="tut:107360483"/>